<evidence type="ECO:0000256" key="1">
    <source>
        <dbReference type="SAM" id="MobiDB-lite"/>
    </source>
</evidence>
<reference evidence="2 3" key="1">
    <citation type="journal article" date="2009" name="Nature">
        <title>The Sorghum bicolor genome and the diversification of grasses.</title>
        <authorList>
            <person name="Paterson A.H."/>
            <person name="Bowers J.E."/>
            <person name="Bruggmann R."/>
            <person name="Dubchak I."/>
            <person name="Grimwood J."/>
            <person name="Gundlach H."/>
            <person name="Haberer G."/>
            <person name="Hellsten U."/>
            <person name="Mitros T."/>
            <person name="Poliakov A."/>
            <person name="Schmutz J."/>
            <person name="Spannagl M."/>
            <person name="Tang H."/>
            <person name="Wang X."/>
            <person name="Wicker T."/>
            <person name="Bharti A.K."/>
            <person name="Chapman J."/>
            <person name="Feltus F.A."/>
            <person name="Gowik U."/>
            <person name="Grigoriev I.V."/>
            <person name="Lyons E."/>
            <person name="Maher C.A."/>
            <person name="Martis M."/>
            <person name="Narechania A."/>
            <person name="Otillar R.P."/>
            <person name="Penning B.W."/>
            <person name="Salamov A.A."/>
            <person name="Wang Y."/>
            <person name="Zhang L."/>
            <person name="Carpita N.C."/>
            <person name="Freeling M."/>
            <person name="Gingle A.R."/>
            <person name="Hash C.T."/>
            <person name="Keller B."/>
            <person name="Klein P."/>
            <person name="Kresovich S."/>
            <person name="McCann M.C."/>
            <person name="Ming R."/>
            <person name="Peterson D.G."/>
            <person name="Mehboob-ur-Rahman"/>
            <person name="Ware D."/>
            <person name="Westhoff P."/>
            <person name="Mayer K.F."/>
            <person name="Messing J."/>
            <person name="Rokhsar D.S."/>
        </authorList>
    </citation>
    <scope>NUCLEOTIDE SEQUENCE [LARGE SCALE GENOMIC DNA]</scope>
    <source>
        <strain evidence="3">cv. BTx623</strain>
    </source>
</reference>
<dbReference type="AlphaFoldDB" id="A0A1B6QEN0"/>
<keyword evidence="3" id="KW-1185">Reference proteome</keyword>
<dbReference type="EMBL" id="CM000761">
    <property type="protein sequence ID" value="KXG36363.1"/>
    <property type="molecule type" value="Genomic_DNA"/>
</dbReference>
<feature type="region of interest" description="Disordered" evidence="1">
    <location>
        <begin position="89"/>
        <end position="111"/>
    </location>
</feature>
<accession>A0A1B6QEN0</accession>
<name>A0A1B6QEN0_SORBI</name>
<sequence length="111" mass="12273">MARLSVEASALARFQGAAVRSRRRAWSLLPYQLDGGRDMRRCRTALRDSRRRSCRDLRPLAKTPWLGAAVPRDRRHIAATPAPHVMAGTCRAEGQSSGPLGARVARNRVEG</sequence>
<evidence type="ECO:0000313" key="2">
    <source>
        <dbReference type="EMBL" id="KXG36363.1"/>
    </source>
</evidence>
<proteinExistence type="predicted"/>
<dbReference type="Proteomes" id="UP000000768">
    <property type="component" value="Chromosome 2"/>
</dbReference>
<dbReference type="Gramene" id="KXG36363">
    <property type="protein sequence ID" value="KXG36363"/>
    <property type="gene ID" value="SORBI_3002G321700"/>
</dbReference>
<evidence type="ECO:0000313" key="3">
    <source>
        <dbReference type="Proteomes" id="UP000000768"/>
    </source>
</evidence>
<dbReference type="InParanoid" id="A0A1B6QEN0"/>
<protein>
    <submittedName>
        <fullName evidence="2">Uncharacterized protein</fullName>
    </submittedName>
</protein>
<organism evidence="2 3">
    <name type="scientific">Sorghum bicolor</name>
    <name type="common">Sorghum</name>
    <name type="synonym">Sorghum vulgare</name>
    <dbReference type="NCBI Taxonomy" id="4558"/>
    <lineage>
        <taxon>Eukaryota</taxon>
        <taxon>Viridiplantae</taxon>
        <taxon>Streptophyta</taxon>
        <taxon>Embryophyta</taxon>
        <taxon>Tracheophyta</taxon>
        <taxon>Spermatophyta</taxon>
        <taxon>Magnoliopsida</taxon>
        <taxon>Liliopsida</taxon>
        <taxon>Poales</taxon>
        <taxon>Poaceae</taxon>
        <taxon>PACMAD clade</taxon>
        <taxon>Panicoideae</taxon>
        <taxon>Andropogonodae</taxon>
        <taxon>Andropogoneae</taxon>
        <taxon>Sorghinae</taxon>
        <taxon>Sorghum</taxon>
    </lineage>
</organism>
<gene>
    <name evidence="2" type="ORF">SORBI_3002G321700</name>
</gene>
<reference evidence="3" key="2">
    <citation type="journal article" date="2018" name="Plant J.">
        <title>The Sorghum bicolor reference genome: improved assembly, gene annotations, a transcriptome atlas, and signatures of genome organization.</title>
        <authorList>
            <person name="McCormick R.F."/>
            <person name="Truong S.K."/>
            <person name="Sreedasyam A."/>
            <person name="Jenkins J."/>
            <person name="Shu S."/>
            <person name="Sims D."/>
            <person name="Kennedy M."/>
            <person name="Amirebrahimi M."/>
            <person name="Weers B.D."/>
            <person name="McKinley B."/>
            <person name="Mattison A."/>
            <person name="Morishige D.T."/>
            <person name="Grimwood J."/>
            <person name="Schmutz J."/>
            <person name="Mullet J.E."/>
        </authorList>
    </citation>
    <scope>NUCLEOTIDE SEQUENCE [LARGE SCALE GENOMIC DNA]</scope>
    <source>
        <strain evidence="3">cv. BTx623</strain>
    </source>
</reference>